<sequence length="1062" mass="118355">MIKEIIDKLVALLAVSALLASCSESELWQNPQTEARDGYIMLNFKTEIPAMQEVVTRAVDPDGGGVQDMTLFCFDSYGLFISTVKAGVTVQKPGPGEMEGTFKAEVPENTRTIHFLANQNMDEFKEDSFRNKSESEVMAVLEGSSGRMIYWGRFACDAGNDSNIAEQMATSGNSVKLIRNHARISVDNPDNNGHIVITGFAVCNTNAFGTVAPHHPKKGFDFTWPSSDDPFVTLPVNDAKMSDITDVTSSMNQYVFECENSADAPVSVILRGHLPDQDEEKYYRVLLVDDKGEQLLVRRNHHYKLHIEGALSFGQASFAEALEAAATNNVWISISDEVNEVEDTDYILTVEKTFVVLDESFTENGGSYTLNYTIKGKNDKAITEADAATVSWIDNGVATQTFETKFEVVNGVGQGHIQIHLLRLENNEKLEGTLLVKKGRLQRKIKVITIRKQSFVPAWVGTEIYGNLGNGANKNNRAHVTAMFTIPESCPKELFPMNVYLSVGDLDIRNASGMELPVVREADNDWYSSGEISSVYQGKEPDYKFVYTADGPGVQRVYFENILNQENGYEGTLYIEAEYFETMRRKFKYSTNLVSITVQGLNKYDAVGSGVQDEVIYYRLVPQKKGANVQFDMLLAERSDNDQGTGNDNPANAQGKDEFLLYSQYLDYYEDGEEPDAGVTAFDCKFYPDESNNWWQTNNPQGGRMLMFKPRTEVLSSPSQGTGRYSIYMKTNRARSAEVIHIASNDNRLGPVLPEDANEDNPGIYGGRSYRSTTFELANYTPFRFGARVKYGNNDWQGEADEPDRTVASGAIPADIPEKVTPLEWTYQPDQRVDIGIDVTSFAGFDNKSVDPFGQAFEIYIDAPMLKIDAGRLAENRLDGTKLKAHPTIPGRFVYTVDAKRETERRYGTDDIANTDNIASSQRGERKTLPFLVNSVVSAGDIVISSDESRVVYYSKTFRVSNQSIAGTLQYKNTAGVVQNIPKDAFVSFERTRNGSRIGSVSVTADGQYELRLRKEYEFNWYTDEVELHYTGDGGMVYHATYPSLSSLFASPHIVLEPSAGE</sequence>
<dbReference type="Proteomes" id="UP000466952">
    <property type="component" value="Unassembled WGS sequence"/>
</dbReference>
<dbReference type="RefSeq" id="WP_004293539.1">
    <property type="nucleotide sequence ID" value="NZ_CAXVJK010000015.1"/>
</dbReference>
<evidence type="ECO:0000313" key="6">
    <source>
        <dbReference type="Proteomes" id="UP001196342"/>
    </source>
</evidence>
<reference evidence="2 6" key="3">
    <citation type="submission" date="2020-12" db="EMBL/GenBank/DDBJ databases">
        <title>Microorganisms.</title>
        <authorList>
            <person name="Matos J."/>
            <person name="Faleiro L."/>
            <person name="Duarte I."/>
        </authorList>
    </citation>
    <scope>NUCLEOTIDE SEQUENCE [LARGE SCALE GENOMIC DNA]</scope>
    <source>
        <strain evidence="2 6">PtFD3Pch2</strain>
    </source>
</reference>
<organism evidence="1 5">
    <name type="scientific">Bacteroides uniformis</name>
    <dbReference type="NCBI Taxonomy" id="820"/>
    <lineage>
        <taxon>Bacteria</taxon>
        <taxon>Pseudomonadati</taxon>
        <taxon>Bacteroidota</taxon>
        <taxon>Bacteroidia</taxon>
        <taxon>Bacteroidales</taxon>
        <taxon>Bacteroidaceae</taxon>
        <taxon>Bacteroides</taxon>
    </lineage>
</organism>
<comment type="caution">
    <text evidence="1">The sequence shown here is derived from an EMBL/GenBank/DDBJ whole genome shotgun (WGS) entry which is preliminary data.</text>
</comment>
<evidence type="ECO:0000313" key="2">
    <source>
        <dbReference type="EMBL" id="MBT8725092.1"/>
    </source>
</evidence>
<keyword evidence="6" id="KW-1185">Reference proteome</keyword>
<dbReference type="Proteomes" id="UP000260759">
    <property type="component" value="Unassembled WGS sequence"/>
</dbReference>
<evidence type="ECO:0000313" key="3">
    <source>
        <dbReference type="EMBL" id="RGN94943.1"/>
    </source>
</evidence>
<dbReference type="AlphaFoldDB" id="A0A139KAA6"/>
<protein>
    <recommendedName>
        <fullName evidence="7">DUF4906 domain-containing protein</fullName>
    </recommendedName>
</protein>
<evidence type="ECO:0000313" key="1">
    <source>
        <dbReference type="EMBL" id="KAB4211797.1"/>
    </source>
</evidence>
<evidence type="ECO:0008006" key="7">
    <source>
        <dbReference type="Google" id="ProtNLM"/>
    </source>
</evidence>
<dbReference type="EMBL" id="QSVA01000005">
    <property type="protein sequence ID" value="RGN94943.1"/>
    <property type="molecule type" value="Genomic_DNA"/>
</dbReference>
<evidence type="ECO:0000313" key="4">
    <source>
        <dbReference type="Proteomes" id="UP000260759"/>
    </source>
</evidence>
<reference evidence="3 4" key="1">
    <citation type="submission" date="2018-08" db="EMBL/GenBank/DDBJ databases">
        <title>A genome reference for cultivated species of the human gut microbiota.</title>
        <authorList>
            <person name="Zou Y."/>
            <person name="Xue W."/>
            <person name="Luo G."/>
        </authorList>
    </citation>
    <scope>NUCLEOTIDE SEQUENCE [LARGE SCALE GENOMIC DNA]</scope>
    <source>
        <strain evidence="3 4">OM03-4</strain>
    </source>
</reference>
<dbReference type="Proteomes" id="UP001196342">
    <property type="component" value="Unassembled WGS sequence"/>
</dbReference>
<evidence type="ECO:0000313" key="5">
    <source>
        <dbReference type="Proteomes" id="UP000466952"/>
    </source>
</evidence>
<dbReference type="EMBL" id="WCTR01000008">
    <property type="protein sequence ID" value="KAB4211797.1"/>
    <property type="molecule type" value="Genomic_DNA"/>
</dbReference>
<reference evidence="1 5" key="2">
    <citation type="journal article" date="2019" name="Nat. Med.">
        <title>A library of human gut bacterial isolates paired with longitudinal multiomics data enables mechanistic microbiome research.</title>
        <authorList>
            <person name="Poyet M."/>
            <person name="Groussin M."/>
            <person name="Gibbons S.M."/>
            <person name="Avila-Pacheco J."/>
            <person name="Jiang X."/>
            <person name="Kearney S.M."/>
            <person name="Perrotta A.R."/>
            <person name="Berdy B."/>
            <person name="Zhao S."/>
            <person name="Lieberman T.D."/>
            <person name="Swanson P.K."/>
            <person name="Smith M."/>
            <person name="Roesemann S."/>
            <person name="Alexander J.E."/>
            <person name="Rich S.A."/>
            <person name="Livny J."/>
            <person name="Vlamakis H."/>
            <person name="Clish C."/>
            <person name="Bullock K."/>
            <person name="Deik A."/>
            <person name="Scott J."/>
            <person name="Pierce K.A."/>
            <person name="Xavier R.J."/>
            <person name="Alm E.J."/>
        </authorList>
    </citation>
    <scope>NUCLEOTIDE SEQUENCE [LARGE SCALE GENOMIC DNA]</scope>
    <source>
        <strain evidence="1 5">BIOML-A11</strain>
    </source>
</reference>
<accession>A0A139KAA6</accession>
<proteinExistence type="predicted"/>
<gene>
    <name evidence="3" type="ORF">DXB37_07155</name>
    <name evidence="1" type="ORF">GAP55_12525</name>
    <name evidence="2" type="ORF">JQN06_02735</name>
</gene>
<name>A0A139KAA6_BACUN</name>
<dbReference type="EMBL" id="JAFBJK010000002">
    <property type="protein sequence ID" value="MBT8725092.1"/>
    <property type="molecule type" value="Genomic_DNA"/>
</dbReference>
<dbReference type="PROSITE" id="PS51257">
    <property type="entry name" value="PROKAR_LIPOPROTEIN"/>
    <property type="match status" value="1"/>
</dbReference>